<feature type="transmembrane region" description="Helical" evidence="7">
    <location>
        <begin position="259"/>
        <end position="279"/>
    </location>
</feature>
<dbReference type="InterPro" id="IPR044878">
    <property type="entry name" value="UbiA_sf"/>
</dbReference>
<dbReference type="GO" id="GO:0016765">
    <property type="term" value="F:transferase activity, transferring alkyl or aryl (other than methyl) groups"/>
    <property type="evidence" value="ECO:0007669"/>
    <property type="project" value="InterPro"/>
</dbReference>
<gene>
    <name evidence="9" type="ORF">EV131_12711</name>
    <name evidence="8" type="ORF">FHS25_006773</name>
</gene>
<feature type="transmembrane region" description="Helical" evidence="7">
    <location>
        <begin position="459"/>
        <end position="477"/>
    </location>
</feature>
<keyword evidence="4 7" id="KW-1133">Transmembrane helix</keyword>
<dbReference type="InterPro" id="IPR023214">
    <property type="entry name" value="HAD_sf"/>
</dbReference>
<sequence>MSELRQEFELRRDFLPTGQEDDWISPRRTISTLGGSSTPQSSDSSRPLVIDLDGTLVRSDLLIEAAFSELRRRPFSIVDLVLATCRGKACLKHRLSTPADFDPAILPFDPEVLNLIHTAREEGRQVYLASATHERLVSRVSDHLGVFNGWFATDETTNCAAEVKAEKLVSAFGHGGFDYAGNNAADLPVWRHAGKSYAIRTPARVARQLSRQCDNVEHLAHDKPTWRTWARLLRVHQYVKNGLVFIPLLTNQLFDVHSLANSALALVAFSLCASSVYVLNDLVDLQDDRGHRSKCRRPLGCGDIPLSHALMAIPVLLLLSFMVALTITPAFILVLAGYFALTTAYSFFLKRKMILDVVTLAALYTTRVVGGSAAISVWPSPWLLAFMMSWFLSLALVKRYTELISRRAANLPDSKSRDYKNGDVGMIGALAAGAGMNALTLYALYAASDSVQDLYTRPGILWLAGPILACWIARILLLAHRGLMHDDPVVFAIKDKVSLATLGVASAFVVAAL</sequence>
<keyword evidence="2" id="KW-1003">Cell membrane</keyword>
<dbReference type="RefSeq" id="WP_077980183.1">
    <property type="nucleotide sequence ID" value="NZ_JAAXQP010000003.1"/>
</dbReference>
<evidence type="ECO:0000256" key="1">
    <source>
        <dbReference type="ARBA" id="ARBA00004141"/>
    </source>
</evidence>
<organism evidence="9 10">
    <name type="scientific">Rhizobium laguerreae</name>
    <dbReference type="NCBI Taxonomy" id="1076926"/>
    <lineage>
        <taxon>Bacteria</taxon>
        <taxon>Pseudomonadati</taxon>
        <taxon>Pseudomonadota</taxon>
        <taxon>Alphaproteobacteria</taxon>
        <taxon>Hyphomicrobiales</taxon>
        <taxon>Rhizobiaceae</taxon>
        <taxon>Rhizobium/Agrobacterium group</taxon>
        <taxon>Rhizobium</taxon>
    </lineage>
</organism>
<dbReference type="NCBIfam" id="NF006088">
    <property type="entry name" value="PRK08238.1"/>
    <property type="match status" value="1"/>
</dbReference>
<dbReference type="SUPFAM" id="SSF56784">
    <property type="entry name" value="HAD-like"/>
    <property type="match status" value="1"/>
</dbReference>
<protein>
    <submittedName>
        <fullName evidence="8 9">4-hydroxybenzoate polyprenyltransferase</fullName>
    </submittedName>
</protein>
<evidence type="ECO:0000313" key="8">
    <source>
        <dbReference type="EMBL" id="MBB3166257.1"/>
    </source>
</evidence>
<keyword evidence="3 7" id="KW-0812">Transmembrane</keyword>
<dbReference type="GO" id="GO:0005886">
    <property type="term" value="C:plasma membrane"/>
    <property type="evidence" value="ECO:0007669"/>
    <property type="project" value="TreeGrafter"/>
</dbReference>
<accession>A0A1S9GCT0</accession>
<evidence type="ECO:0000256" key="2">
    <source>
        <dbReference type="ARBA" id="ARBA00022475"/>
    </source>
</evidence>
<feature type="transmembrane region" description="Helical" evidence="7">
    <location>
        <begin position="424"/>
        <end position="447"/>
    </location>
</feature>
<dbReference type="EMBL" id="SMBI01000027">
    <property type="protein sequence ID" value="TCU13262.1"/>
    <property type="molecule type" value="Genomic_DNA"/>
</dbReference>
<evidence type="ECO:0000313" key="11">
    <source>
        <dbReference type="Proteomes" id="UP000542811"/>
    </source>
</evidence>
<evidence type="ECO:0000256" key="6">
    <source>
        <dbReference type="SAM" id="MobiDB-lite"/>
    </source>
</evidence>
<keyword evidence="11" id="KW-1185">Reference proteome</keyword>
<dbReference type="Proteomes" id="UP000542811">
    <property type="component" value="Unassembled WGS sequence"/>
</dbReference>
<dbReference type="PANTHER" id="PTHR11048:SF5">
    <property type="entry name" value="DECAPRENYL-PHOSPHATE PHOSPHORIBOSYLTRANSFERASE"/>
    <property type="match status" value="1"/>
</dbReference>
<evidence type="ECO:0000256" key="4">
    <source>
        <dbReference type="ARBA" id="ARBA00022989"/>
    </source>
</evidence>
<comment type="caution">
    <text evidence="9">The sequence shown here is derived from an EMBL/GenBank/DDBJ whole genome shotgun (WGS) entry which is preliminary data.</text>
</comment>
<dbReference type="Pfam" id="PF01040">
    <property type="entry name" value="UbiA"/>
    <property type="match status" value="1"/>
</dbReference>
<dbReference type="Pfam" id="PF12710">
    <property type="entry name" value="HAD"/>
    <property type="match status" value="1"/>
</dbReference>
<feature type="compositionally biased region" description="Low complexity" evidence="6">
    <location>
        <begin position="36"/>
        <end position="45"/>
    </location>
</feature>
<dbReference type="InterPro" id="IPR036412">
    <property type="entry name" value="HAD-like_sf"/>
</dbReference>
<dbReference type="PANTHER" id="PTHR11048">
    <property type="entry name" value="PRENYLTRANSFERASES"/>
    <property type="match status" value="1"/>
</dbReference>
<evidence type="ECO:0000256" key="7">
    <source>
        <dbReference type="SAM" id="Phobius"/>
    </source>
</evidence>
<name>A0A1S9GCT0_9HYPH</name>
<dbReference type="InterPro" id="IPR000537">
    <property type="entry name" value="UbiA_prenyltransferase"/>
</dbReference>
<evidence type="ECO:0000313" key="9">
    <source>
        <dbReference type="EMBL" id="TCU13262.1"/>
    </source>
</evidence>
<keyword evidence="5 7" id="KW-0472">Membrane</keyword>
<dbReference type="CDD" id="cd07519">
    <property type="entry name" value="HAD_PTase"/>
    <property type="match status" value="1"/>
</dbReference>
<feature type="region of interest" description="Disordered" evidence="6">
    <location>
        <begin position="19"/>
        <end position="46"/>
    </location>
</feature>
<dbReference type="GO" id="GO:0009247">
    <property type="term" value="P:glycolipid biosynthetic process"/>
    <property type="evidence" value="ECO:0007669"/>
    <property type="project" value="TreeGrafter"/>
</dbReference>
<reference evidence="8 11" key="2">
    <citation type="submission" date="2020-08" db="EMBL/GenBank/DDBJ databases">
        <title>Genomic Encyclopedia of Type Strains, Phase III (KMG-III): the genomes of soil and plant-associated and newly described type strains.</title>
        <authorList>
            <person name="Whitman W."/>
        </authorList>
    </citation>
    <scope>NUCLEOTIDE SEQUENCE [LARGE SCALE GENOMIC DNA]</scope>
    <source>
        <strain evidence="8 11">CECT 8280</strain>
    </source>
</reference>
<evidence type="ECO:0000256" key="3">
    <source>
        <dbReference type="ARBA" id="ARBA00022692"/>
    </source>
</evidence>
<dbReference type="Proteomes" id="UP000295021">
    <property type="component" value="Unassembled WGS sequence"/>
</dbReference>
<dbReference type="Gene3D" id="1.10.357.140">
    <property type="entry name" value="UbiA prenyltransferase"/>
    <property type="match status" value="1"/>
</dbReference>
<dbReference type="Gene3D" id="3.40.50.1000">
    <property type="entry name" value="HAD superfamily/HAD-like"/>
    <property type="match status" value="1"/>
</dbReference>
<proteinExistence type="predicted"/>
<dbReference type="EMBL" id="JACHXX010000015">
    <property type="protein sequence ID" value="MBB3166257.1"/>
    <property type="molecule type" value="Genomic_DNA"/>
</dbReference>
<evidence type="ECO:0000256" key="5">
    <source>
        <dbReference type="ARBA" id="ARBA00023136"/>
    </source>
</evidence>
<dbReference type="CDD" id="cd13963">
    <property type="entry name" value="PT_UbiA_2"/>
    <property type="match status" value="1"/>
</dbReference>
<dbReference type="GeneID" id="67487556"/>
<feature type="transmembrane region" description="Helical" evidence="7">
    <location>
        <begin position="315"/>
        <end position="341"/>
    </location>
</feature>
<reference evidence="9 10" key="1">
    <citation type="submission" date="2019-03" db="EMBL/GenBank/DDBJ databases">
        <title>Genomic Encyclopedia of Type Strains, Phase IV (KMG-V): Genome sequencing to study the core and pangenomes of soil and plant-associated prokaryotes.</title>
        <authorList>
            <person name="Whitman W."/>
        </authorList>
    </citation>
    <scope>NUCLEOTIDE SEQUENCE [LARGE SCALE GENOMIC DNA]</scope>
    <source>
        <strain evidence="9 10">FB403</strain>
    </source>
</reference>
<dbReference type="InterPro" id="IPR039653">
    <property type="entry name" value="Prenyltransferase"/>
</dbReference>
<evidence type="ECO:0000313" key="10">
    <source>
        <dbReference type="Proteomes" id="UP000295021"/>
    </source>
</evidence>
<dbReference type="AlphaFoldDB" id="A0A1S9GCT0"/>
<comment type="subcellular location">
    <subcellularLocation>
        <location evidence="1">Membrane</location>
        <topology evidence="1">Multi-pass membrane protein</topology>
    </subcellularLocation>
</comment>